<evidence type="ECO:0000256" key="1">
    <source>
        <dbReference type="ARBA" id="ARBA00004651"/>
    </source>
</evidence>
<evidence type="ECO:0000256" key="6">
    <source>
        <dbReference type="SAM" id="Phobius"/>
    </source>
</evidence>
<sequence>MRRFGTYLFSRTLSAFLGVMLTLAGIAWVTQALRRFDLVTAKGQAIAVYLGLTMLSMPRVLGVVAPFALVVALVLVLQRLQAESGTVAITAAGVSQRRLALPFIAAALTVSVFIAALAFWLNPGASRSVYDMMQTVRADIVANVIQPGRFTQVDTGLTFHIRNRDGDGSLLDLFILDDRNPEFSYTYSAKRGRVAEVAGRSMIVMEQGTIERKTKDSGANTFVTFGSYAFDLSQFAAKSGNANYGLSERTLGELFSLRKTDDDPEIAPEIMNRLAEPIYPLAQTLAVFLFLGFPTSNRRGQTLPVTMAIIVGSLVRVLGFAVMGVSKGSPEISFMAVAAPTLLTVVFAIMIIVGVHPVVSTGFLDNLIDRLRRAIIGRREAAR</sequence>
<accession>A0A212KZX5</accession>
<comment type="subcellular location">
    <subcellularLocation>
        <location evidence="1">Cell membrane</location>
        <topology evidence="1">Multi-pass membrane protein</topology>
    </subcellularLocation>
</comment>
<keyword evidence="4 6" id="KW-1133">Transmembrane helix</keyword>
<feature type="transmembrane region" description="Helical" evidence="6">
    <location>
        <begin position="305"/>
        <end position="325"/>
    </location>
</feature>
<evidence type="ECO:0000313" key="7">
    <source>
        <dbReference type="EMBL" id="SCM70838.1"/>
    </source>
</evidence>
<proteinExistence type="predicted"/>
<protein>
    <submittedName>
        <fullName evidence="7">Putative Permease</fullName>
    </submittedName>
</protein>
<feature type="transmembrane region" description="Helical" evidence="6">
    <location>
        <begin position="337"/>
        <end position="364"/>
    </location>
</feature>
<dbReference type="AlphaFoldDB" id="A0A212KZX5"/>
<dbReference type="InterPro" id="IPR005495">
    <property type="entry name" value="LptG/LptF_permease"/>
</dbReference>
<keyword evidence="2" id="KW-1003">Cell membrane</keyword>
<dbReference type="Pfam" id="PF03739">
    <property type="entry name" value="LptF_LptG"/>
    <property type="match status" value="1"/>
</dbReference>
<gene>
    <name evidence="7" type="ORF">KL86PLE_10297</name>
</gene>
<organism evidence="7">
    <name type="scientific">uncultured Pleomorphomonas sp</name>
    <dbReference type="NCBI Taxonomy" id="442121"/>
    <lineage>
        <taxon>Bacteria</taxon>
        <taxon>Pseudomonadati</taxon>
        <taxon>Pseudomonadota</taxon>
        <taxon>Alphaproteobacteria</taxon>
        <taxon>Hyphomicrobiales</taxon>
        <taxon>Pleomorphomonadaceae</taxon>
        <taxon>Pleomorphomonas</taxon>
        <taxon>environmental samples</taxon>
    </lineage>
</organism>
<dbReference type="RefSeq" id="WP_288195688.1">
    <property type="nucleotide sequence ID" value="NZ_LT608334.1"/>
</dbReference>
<dbReference type="EMBL" id="FMJD01000001">
    <property type="protein sequence ID" value="SCM70838.1"/>
    <property type="molecule type" value="Genomic_DNA"/>
</dbReference>
<name>A0A212KZX5_9HYPH</name>
<keyword evidence="3 6" id="KW-0812">Transmembrane</keyword>
<evidence type="ECO:0000256" key="4">
    <source>
        <dbReference type="ARBA" id="ARBA00022989"/>
    </source>
</evidence>
<dbReference type="GO" id="GO:0043190">
    <property type="term" value="C:ATP-binding cassette (ABC) transporter complex"/>
    <property type="evidence" value="ECO:0007669"/>
    <property type="project" value="TreeGrafter"/>
</dbReference>
<evidence type="ECO:0000256" key="3">
    <source>
        <dbReference type="ARBA" id="ARBA00022692"/>
    </source>
</evidence>
<feature type="transmembrane region" description="Helical" evidence="6">
    <location>
        <begin position="99"/>
        <end position="121"/>
    </location>
</feature>
<dbReference type="PANTHER" id="PTHR33529:SF6">
    <property type="entry name" value="YJGP_YJGQ FAMILY PERMEASE"/>
    <property type="match status" value="1"/>
</dbReference>
<dbReference type="GO" id="GO:0015920">
    <property type="term" value="P:lipopolysaccharide transport"/>
    <property type="evidence" value="ECO:0007669"/>
    <property type="project" value="TreeGrafter"/>
</dbReference>
<evidence type="ECO:0000256" key="2">
    <source>
        <dbReference type="ARBA" id="ARBA00022475"/>
    </source>
</evidence>
<dbReference type="PANTHER" id="PTHR33529">
    <property type="entry name" value="SLR0882 PROTEIN-RELATED"/>
    <property type="match status" value="1"/>
</dbReference>
<reference evidence="7" key="1">
    <citation type="submission" date="2016-08" db="EMBL/GenBank/DDBJ databases">
        <authorList>
            <person name="Seilhamer J.J."/>
        </authorList>
    </citation>
    <scope>NUCLEOTIDE SEQUENCE</scope>
    <source>
        <strain evidence="7">86</strain>
    </source>
</reference>
<keyword evidence="5 6" id="KW-0472">Membrane</keyword>
<feature type="transmembrane region" description="Helical" evidence="6">
    <location>
        <begin position="56"/>
        <end position="78"/>
    </location>
</feature>
<evidence type="ECO:0000256" key="5">
    <source>
        <dbReference type="ARBA" id="ARBA00023136"/>
    </source>
</evidence>